<feature type="signal peptide" evidence="3">
    <location>
        <begin position="1"/>
        <end position="17"/>
    </location>
</feature>
<name>A0A131YLP8_RHIAP</name>
<feature type="chain" id="PRO_5007285495" evidence="3">
    <location>
        <begin position="18"/>
        <end position="1094"/>
    </location>
</feature>
<dbReference type="AlphaFoldDB" id="A0A131YLP8"/>
<evidence type="ECO:0000256" key="3">
    <source>
        <dbReference type="SAM" id="SignalP"/>
    </source>
</evidence>
<proteinExistence type="predicted"/>
<dbReference type="CDD" id="cd19941">
    <property type="entry name" value="TIL"/>
    <property type="match status" value="3"/>
</dbReference>
<evidence type="ECO:0000313" key="4">
    <source>
        <dbReference type="EMBL" id="JAP80223.1"/>
    </source>
</evidence>
<dbReference type="PANTHER" id="PTHR23259">
    <property type="entry name" value="RIDDLE"/>
    <property type="match status" value="1"/>
</dbReference>
<keyword evidence="1" id="KW-1015">Disulfide bond</keyword>
<reference evidence="4" key="1">
    <citation type="journal article" date="2016" name="Ticks Tick Borne Dis.">
        <title>De novo assembly and annotation of the salivary gland transcriptome of Rhipicephalus appendiculatus male and female ticks during blood feeding.</title>
        <authorList>
            <person name="de Castro M.H."/>
            <person name="de Klerk D."/>
            <person name="Pienaar R."/>
            <person name="Latif A.A."/>
            <person name="Rees D.J."/>
            <person name="Mans B.J."/>
        </authorList>
    </citation>
    <scope>NUCLEOTIDE SEQUENCE</scope>
    <source>
        <tissue evidence="4">Salivary glands</tissue>
    </source>
</reference>
<dbReference type="InterPro" id="IPR036084">
    <property type="entry name" value="Ser_inhib-like_sf"/>
</dbReference>
<dbReference type="PANTHER" id="PTHR23259:SF70">
    <property type="entry name" value="ACCESSORY GLAND PROTEIN ACP62F-RELATED"/>
    <property type="match status" value="1"/>
</dbReference>
<accession>A0A131YLP8</accession>
<organism evidence="4">
    <name type="scientific">Rhipicephalus appendiculatus</name>
    <name type="common">Brown ear tick</name>
    <dbReference type="NCBI Taxonomy" id="34631"/>
    <lineage>
        <taxon>Eukaryota</taxon>
        <taxon>Metazoa</taxon>
        <taxon>Ecdysozoa</taxon>
        <taxon>Arthropoda</taxon>
        <taxon>Chelicerata</taxon>
        <taxon>Arachnida</taxon>
        <taxon>Acari</taxon>
        <taxon>Parasitiformes</taxon>
        <taxon>Ixodida</taxon>
        <taxon>Ixodoidea</taxon>
        <taxon>Ixodidae</taxon>
        <taxon>Rhipicephalinae</taxon>
        <taxon>Rhipicephalus</taxon>
        <taxon>Rhipicephalus</taxon>
    </lineage>
</organism>
<dbReference type="Gene3D" id="2.10.25.10">
    <property type="entry name" value="Laminin"/>
    <property type="match status" value="2"/>
</dbReference>
<evidence type="ECO:0000256" key="1">
    <source>
        <dbReference type="ARBA" id="ARBA00023157"/>
    </source>
</evidence>
<dbReference type="EMBL" id="GEDV01008334">
    <property type="protein sequence ID" value="JAP80223.1"/>
    <property type="molecule type" value="Transcribed_RNA"/>
</dbReference>
<sequence>MRFSAFLVCLTATVVESSPFNCTNCGNVKCGENEVFVTGKARQDEFCKPFYTPIAMLKQPRRCVCKTHFVRNSWGECVPKKKCLRCKSRLQKDWHLCSSSCPVTGNKAIRFFCRTMCTPGCDCPPDWVVDPNNWKKCIKAEASPPICQPHSRFQPCVSTCEPVCGLRPPKHCFTHCHRGACVCNKGFAVLVRNGELICVRQEKCEWYLRTAHSFALNRTAAAGRENVANNLNSVVSGHGGVVLPTVLGNAISSEGTYSAGTAANDNTTIGLHVTAIHATTTTSDNAIGLGSAGMGVGGAGVLSSGATGPGENEARLGSMLRSIFAKPGMVGVRAPGAPSIVSPGPGTGIEGVASALPSFSMRSTINHGDFTSTRANRRAHIRTGVVGASREAAANASILKPAAPGLDTIGAPVTNMTVTDSGISGMIGVGTHPNVRAHGGIAANSGAAAAATVVSSLPAAGLDATRASLAGLLGSVSTGSGLSNIGASGARPEVDVGSLVNDITSATGSAVGLLPNAGVRHDAVTVTTGTAVPVSLSRGGIGVGAGRFSTVLSSPPRDSGDALSGTRPLPSSSAGGIRAAGERAGERSNVVIGSGMVNAGPLGINATRLLTLYTTEVDRIVAGITSARGSRSNDSYRIASLSTLPDGIYSSAHGTAMIPSIPKRPTGVPFGSGTAVLPPHVHVTTSEVRTGLNARGPFYAGHVGETIRITAGNGSVPDAGGLHSHALETISTGVNGANVLTATPGSTFSAYGTGSRGHIGVVSAPETPTSVHSSGSGNVATTESGGSRAGGASNLSSEPRGHGSVESATTHPTDASSGVITEVGGSDGFNGADGRHTSASIGHGWTYTSALDGLNANGVLVTSIARNTSPVSTSTSTVGNGTAHFVAPPGATNSHGTMSFGETHGTVNAHATYRSETTGSFGNGAAIGAENNALSSSFAHSGSLAGTSRGGAVMPSTVATRGPNHGVHLSHVIPVGTVGTVPSAIGARTEGAGAAGPIGNVAGYRIDITNPYSVGTHGKTLSNVYPFVLSAVTRSGAAESTSRLLRSGSALASSLPHVSVFSSSIDIGENLPSTARVIGGVNNPVSVTTPFANK</sequence>
<protein>
    <submittedName>
        <fullName evidence="4">TIL domain containing protein</fullName>
    </submittedName>
</protein>
<feature type="compositionally biased region" description="Polar residues" evidence="2">
    <location>
        <begin position="766"/>
        <end position="785"/>
    </location>
</feature>
<feature type="compositionally biased region" description="Polar residues" evidence="2">
    <location>
        <begin position="806"/>
        <end position="819"/>
    </location>
</feature>
<keyword evidence="3" id="KW-0732">Signal</keyword>
<dbReference type="SUPFAM" id="SSF57567">
    <property type="entry name" value="Serine protease inhibitors"/>
    <property type="match status" value="1"/>
</dbReference>
<feature type="region of interest" description="Disordered" evidence="2">
    <location>
        <begin position="764"/>
        <end position="831"/>
    </location>
</feature>
<evidence type="ECO:0000256" key="2">
    <source>
        <dbReference type="SAM" id="MobiDB-lite"/>
    </source>
</evidence>
<dbReference type="InterPro" id="IPR051368">
    <property type="entry name" value="SerProtInhib-TIL_Domain"/>
</dbReference>
<feature type="region of interest" description="Disordered" evidence="2">
    <location>
        <begin position="550"/>
        <end position="584"/>
    </location>
</feature>